<dbReference type="AlphaFoldDB" id="A0A4R6R7J2"/>
<comment type="similarity">
    <text evidence="1 6">Belongs to the MinC family.</text>
</comment>
<gene>
    <name evidence="6" type="primary">minC</name>
    <name evidence="9" type="ORF">EDD54_4139</name>
</gene>
<dbReference type="InterPro" id="IPR005526">
    <property type="entry name" value="Septum_form_inhib_MinC_C"/>
</dbReference>
<dbReference type="EMBL" id="SNXY01000011">
    <property type="protein sequence ID" value="TDP81879.1"/>
    <property type="molecule type" value="Genomic_DNA"/>
</dbReference>
<dbReference type="InterPro" id="IPR016098">
    <property type="entry name" value="CAP/MinC_C"/>
</dbReference>
<evidence type="ECO:0000256" key="7">
    <source>
        <dbReference type="SAM" id="MobiDB-lite"/>
    </source>
</evidence>
<evidence type="ECO:0000256" key="1">
    <source>
        <dbReference type="ARBA" id="ARBA00006291"/>
    </source>
</evidence>
<dbReference type="GO" id="GO:0000902">
    <property type="term" value="P:cell morphogenesis"/>
    <property type="evidence" value="ECO:0007669"/>
    <property type="project" value="InterPro"/>
</dbReference>
<comment type="function">
    <text evidence="5 6">Cell division inhibitor that blocks the formation of polar Z ring septums. Rapidly oscillates between the poles of the cell to destabilize FtsZ filaments that have formed before they mature into polar Z rings. Prevents FtsZ polymerization.</text>
</comment>
<dbReference type="InterPro" id="IPR036145">
    <property type="entry name" value="MinC_C_sf"/>
</dbReference>
<proteinExistence type="inferred from homology"/>
<keyword evidence="4 6" id="KW-0131">Cell cycle</keyword>
<evidence type="ECO:0000313" key="9">
    <source>
        <dbReference type="EMBL" id="TDP81879.1"/>
    </source>
</evidence>
<keyword evidence="3 6" id="KW-0717">Septation</keyword>
<reference evidence="9 10" key="1">
    <citation type="submission" date="2019-03" db="EMBL/GenBank/DDBJ databases">
        <title>Genomic Encyclopedia of Type Strains, Phase IV (KMG-IV): sequencing the most valuable type-strain genomes for metagenomic binning, comparative biology and taxonomic classification.</title>
        <authorList>
            <person name="Goeker M."/>
        </authorList>
    </citation>
    <scope>NUCLEOTIDE SEQUENCE [LARGE SCALE GENOMIC DNA]</scope>
    <source>
        <strain evidence="9 10">DSM 102969</strain>
    </source>
</reference>
<evidence type="ECO:0000313" key="10">
    <source>
        <dbReference type="Proteomes" id="UP000294547"/>
    </source>
</evidence>
<sequence length="246" mass="25869">MDTATTIRKTIRFRGRSFLALVLAPEAPLAAWLTEFDVLRERSPSFFVNRPLVLDVGALDLDREALQTLVADLYARKVRVLGIEGAKASALGFGLPPGLSGGRVVDDIPAPEDETPAVGGAAAAPAGPPPQVPVPAVAPALYIEAPVRSGQSVMYPEGDVTIVGSVASGAEIVAGGSIHVYGALRGRAMAGCTGNPKARIFAQKFEAELVAIDGLYQIADELNPELRGRPVQIRLEDDTIYMSALD</sequence>
<name>A0A4R6R7J2_9HYPH</name>
<keyword evidence="2 6" id="KW-0132">Cell division</keyword>
<dbReference type="GO" id="GO:1901891">
    <property type="term" value="P:regulation of cell septum assembly"/>
    <property type="evidence" value="ECO:0007669"/>
    <property type="project" value="InterPro"/>
</dbReference>
<feature type="domain" description="Septum formation inhibitor MinC C-terminal" evidence="8">
    <location>
        <begin position="143"/>
        <end position="242"/>
    </location>
</feature>
<dbReference type="Gene3D" id="3.30.70.260">
    <property type="match status" value="1"/>
</dbReference>
<evidence type="ECO:0000256" key="6">
    <source>
        <dbReference type="HAMAP-Rule" id="MF_00267"/>
    </source>
</evidence>
<keyword evidence="10" id="KW-1185">Reference proteome</keyword>
<feature type="compositionally biased region" description="Low complexity" evidence="7">
    <location>
        <begin position="116"/>
        <end position="125"/>
    </location>
</feature>
<evidence type="ECO:0000256" key="5">
    <source>
        <dbReference type="ARBA" id="ARBA00025606"/>
    </source>
</evidence>
<organism evidence="9 10">
    <name type="scientific">Oharaeibacter diazotrophicus</name>
    <dbReference type="NCBI Taxonomy" id="1920512"/>
    <lineage>
        <taxon>Bacteria</taxon>
        <taxon>Pseudomonadati</taxon>
        <taxon>Pseudomonadota</taxon>
        <taxon>Alphaproteobacteria</taxon>
        <taxon>Hyphomicrobiales</taxon>
        <taxon>Pleomorphomonadaceae</taxon>
        <taxon>Oharaeibacter</taxon>
    </lineage>
</organism>
<comment type="caution">
    <text evidence="9">The sequence shown here is derived from an EMBL/GenBank/DDBJ whole genome shotgun (WGS) entry which is preliminary data.</text>
</comment>
<dbReference type="PANTHER" id="PTHR34108">
    <property type="entry name" value="SEPTUM SITE-DETERMINING PROTEIN MINC"/>
    <property type="match status" value="1"/>
</dbReference>
<evidence type="ECO:0000256" key="2">
    <source>
        <dbReference type="ARBA" id="ARBA00022618"/>
    </source>
</evidence>
<comment type="subunit">
    <text evidence="6">Interacts with MinD and FtsZ.</text>
</comment>
<evidence type="ECO:0000256" key="3">
    <source>
        <dbReference type="ARBA" id="ARBA00023210"/>
    </source>
</evidence>
<evidence type="ECO:0000256" key="4">
    <source>
        <dbReference type="ARBA" id="ARBA00023306"/>
    </source>
</evidence>
<dbReference type="GO" id="GO:0000917">
    <property type="term" value="P:division septum assembly"/>
    <property type="evidence" value="ECO:0007669"/>
    <property type="project" value="UniProtKB-KW"/>
</dbReference>
<evidence type="ECO:0000259" key="8">
    <source>
        <dbReference type="Pfam" id="PF03775"/>
    </source>
</evidence>
<dbReference type="Proteomes" id="UP000294547">
    <property type="component" value="Unassembled WGS sequence"/>
</dbReference>
<dbReference type="PANTHER" id="PTHR34108:SF1">
    <property type="entry name" value="SEPTUM SITE-DETERMINING PROTEIN MINC"/>
    <property type="match status" value="1"/>
</dbReference>
<dbReference type="NCBIfam" id="TIGR01222">
    <property type="entry name" value="minC"/>
    <property type="match status" value="1"/>
</dbReference>
<dbReference type="SUPFAM" id="SSF63848">
    <property type="entry name" value="Cell-division inhibitor MinC, C-terminal domain"/>
    <property type="match status" value="1"/>
</dbReference>
<dbReference type="RefSeq" id="WP_126540467.1">
    <property type="nucleotide sequence ID" value="NZ_BSPM01000002.1"/>
</dbReference>
<accession>A0A4R6R7J2</accession>
<dbReference type="Pfam" id="PF03775">
    <property type="entry name" value="MinC_C"/>
    <property type="match status" value="1"/>
</dbReference>
<dbReference type="Gene3D" id="2.160.20.70">
    <property type="match status" value="1"/>
</dbReference>
<dbReference type="HAMAP" id="MF_00267">
    <property type="entry name" value="MinC"/>
    <property type="match status" value="1"/>
</dbReference>
<feature type="region of interest" description="Disordered" evidence="7">
    <location>
        <begin position="108"/>
        <end position="128"/>
    </location>
</feature>
<dbReference type="OrthoDB" id="9794530at2"/>
<protein>
    <recommendedName>
        <fullName evidence="6">Probable septum site-determining protein MinC</fullName>
    </recommendedName>
</protein>
<dbReference type="InterPro" id="IPR013033">
    <property type="entry name" value="MinC"/>
</dbReference>